<feature type="compositionally biased region" description="Basic residues" evidence="1">
    <location>
        <begin position="559"/>
        <end position="576"/>
    </location>
</feature>
<feature type="compositionally biased region" description="Low complexity" evidence="1">
    <location>
        <begin position="453"/>
        <end position="476"/>
    </location>
</feature>
<evidence type="ECO:0008006" key="4">
    <source>
        <dbReference type="Google" id="ProtNLM"/>
    </source>
</evidence>
<dbReference type="SUPFAM" id="SSF53098">
    <property type="entry name" value="Ribonuclease H-like"/>
    <property type="match status" value="1"/>
</dbReference>
<proteinExistence type="predicted"/>
<feature type="region of interest" description="Disordered" evidence="1">
    <location>
        <begin position="427"/>
        <end position="597"/>
    </location>
</feature>
<reference evidence="2" key="1">
    <citation type="submission" date="2021-12" db="EMBL/GenBank/DDBJ databases">
        <title>Draft genome sequence of Corynebacterium ammoniagenes strain T-723.</title>
        <authorList>
            <person name="Matsuzawa M."/>
            <person name="Hiratani M."/>
            <person name="Abe I."/>
            <person name="Tsuji Y."/>
            <person name="Nakamura J."/>
        </authorList>
    </citation>
    <scope>NUCLEOTIDE SEQUENCE</scope>
    <source>
        <strain evidence="2">T-723</strain>
    </source>
</reference>
<dbReference type="InterPro" id="IPR012337">
    <property type="entry name" value="RNaseH-like_sf"/>
</dbReference>
<organism evidence="2 3">
    <name type="scientific">Corynebacterium ammoniagenes</name>
    <name type="common">Brevibacterium ammoniagenes</name>
    <dbReference type="NCBI Taxonomy" id="1697"/>
    <lineage>
        <taxon>Bacteria</taxon>
        <taxon>Bacillati</taxon>
        <taxon>Actinomycetota</taxon>
        <taxon>Actinomycetes</taxon>
        <taxon>Mycobacteriales</taxon>
        <taxon>Corynebacteriaceae</taxon>
        <taxon>Corynebacterium</taxon>
    </lineage>
</organism>
<feature type="compositionally biased region" description="Low complexity" evidence="1">
    <location>
        <begin position="60"/>
        <end position="74"/>
    </location>
</feature>
<feature type="compositionally biased region" description="Polar residues" evidence="1">
    <location>
        <begin position="47"/>
        <end position="59"/>
    </location>
</feature>
<gene>
    <name evidence="2" type="ORF">CAT723_22480</name>
</gene>
<dbReference type="Gene3D" id="3.30.420.10">
    <property type="entry name" value="Ribonuclease H-like superfamily/Ribonuclease H"/>
    <property type="match status" value="1"/>
</dbReference>
<comment type="caution">
    <text evidence="2">The sequence shown here is derived from an EMBL/GenBank/DDBJ whole genome shotgun (WGS) entry which is preliminary data.</text>
</comment>
<evidence type="ECO:0000313" key="3">
    <source>
        <dbReference type="Proteomes" id="UP001054925"/>
    </source>
</evidence>
<dbReference type="EMBL" id="BQKK01000007">
    <property type="protein sequence ID" value="GJN43769.1"/>
    <property type="molecule type" value="Genomic_DNA"/>
</dbReference>
<evidence type="ECO:0000313" key="2">
    <source>
        <dbReference type="EMBL" id="GJN43769.1"/>
    </source>
</evidence>
<feature type="compositionally biased region" description="Basic and acidic residues" evidence="1">
    <location>
        <begin position="577"/>
        <end position="597"/>
    </location>
</feature>
<dbReference type="RefSeq" id="WP_236164007.1">
    <property type="nucleotide sequence ID" value="NZ_BQKK01000007.1"/>
</dbReference>
<feature type="compositionally biased region" description="Low complexity" evidence="1">
    <location>
        <begin position="532"/>
        <end position="548"/>
    </location>
</feature>
<feature type="compositionally biased region" description="Basic and acidic residues" evidence="1">
    <location>
        <begin position="427"/>
        <end position="440"/>
    </location>
</feature>
<protein>
    <recommendedName>
        <fullName evidence="4">DNA polymerase III subunit epsilon</fullName>
    </recommendedName>
</protein>
<feature type="compositionally biased region" description="Low complexity" evidence="1">
    <location>
        <begin position="487"/>
        <end position="504"/>
    </location>
</feature>
<evidence type="ECO:0000256" key="1">
    <source>
        <dbReference type="SAM" id="MobiDB-lite"/>
    </source>
</evidence>
<feature type="compositionally biased region" description="Basic residues" evidence="1">
    <location>
        <begin position="477"/>
        <end position="486"/>
    </location>
</feature>
<dbReference type="Proteomes" id="UP001054925">
    <property type="component" value="Unassembled WGS sequence"/>
</dbReference>
<name>A0AAV5G3P0_CORAM</name>
<accession>A0AAV5G3P0</accession>
<feature type="compositionally biased region" description="Basic and acidic residues" evidence="1">
    <location>
        <begin position="515"/>
        <end position="530"/>
    </location>
</feature>
<dbReference type="GO" id="GO:0003676">
    <property type="term" value="F:nucleic acid binding"/>
    <property type="evidence" value="ECO:0007669"/>
    <property type="project" value="InterPro"/>
</dbReference>
<dbReference type="AlphaFoldDB" id="A0AAV5G3P0"/>
<dbReference type="InterPro" id="IPR036397">
    <property type="entry name" value="RNaseH_sf"/>
</dbReference>
<feature type="compositionally biased region" description="Basic and acidic residues" evidence="1">
    <location>
        <begin position="1"/>
        <end position="10"/>
    </location>
</feature>
<sequence>MTSTNDDKRPSRPAVTRSRRAAAANHAADSTESPRPIPGSWPAAKPAQTSPKPTATSVGASSAQANSTADASAATDGTQPSPRPNHRRERQPSEAELARREAVAKFPFVAVSLGSSGIHPATSRLISFDAVTYNAAGEIGEATFMVFSPDSDPGPKHQHGLSQEEVAAGIPFSKALKRVDRILDDRTLIVHDATVTWGFLVSEARRAMTAAARQNRSRNRNSRNRSRRIKVGHIPRPTGIIDTLATARRQELPITDLRLAAVAIASGIAATPPTATVDRAQTPAEETARENTALLWQLHKLQAQRGEVVCLDPAELRADKFGLQRSHIRVDAMEAPRMHHNPGPYVPGRELVRGMEFVVAPEIAIDPDIIIEAAVRQEMNYVEKLSRETSVVVCNVTTDLVGKAMHADRKDIPLMGDEAFLAALERIAEPGPKPEVEERPTTAPRPQKRNPHSSAPARRGSSAGGASSANSSSGKSNNRRRRRRRSGSSNPAHSNAQNQSQGQNQGQGGGNQQHSHSDNKQRPQSHDAQEKSPQSQSGPNSGQDSGQGRNHQGGGSKNNNRRRRRGGRGGRNRNRSRGHDNRGADGNRGAGEQKKQS</sequence>
<feature type="region of interest" description="Disordered" evidence="1">
    <location>
        <begin position="1"/>
        <end position="98"/>
    </location>
</feature>